<organism evidence="1 2">
    <name type="scientific">Populus alba</name>
    <name type="common">White poplar</name>
    <dbReference type="NCBI Taxonomy" id="43335"/>
    <lineage>
        <taxon>Eukaryota</taxon>
        <taxon>Viridiplantae</taxon>
        <taxon>Streptophyta</taxon>
        <taxon>Embryophyta</taxon>
        <taxon>Tracheophyta</taxon>
        <taxon>Spermatophyta</taxon>
        <taxon>Magnoliopsida</taxon>
        <taxon>eudicotyledons</taxon>
        <taxon>Gunneridae</taxon>
        <taxon>Pentapetalae</taxon>
        <taxon>rosids</taxon>
        <taxon>fabids</taxon>
        <taxon>Malpighiales</taxon>
        <taxon>Salicaceae</taxon>
        <taxon>Saliceae</taxon>
        <taxon>Populus</taxon>
    </lineage>
</organism>
<name>A0ACC4CME2_POPAL</name>
<evidence type="ECO:0000313" key="1">
    <source>
        <dbReference type="EMBL" id="KAL3599036.1"/>
    </source>
</evidence>
<protein>
    <submittedName>
        <fullName evidence="1">Uncharacterized protein</fullName>
    </submittedName>
</protein>
<comment type="caution">
    <text evidence="1">The sequence shown here is derived from an EMBL/GenBank/DDBJ whole genome shotgun (WGS) entry which is preliminary data.</text>
</comment>
<proteinExistence type="predicted"/>
<dbReference type="Proteomes" id="UP000309997">
    <property type="component" value="Unassembled WGS sequence"/>
</dbReference>
<gene>
    <name evidence="1" type="ORF">D5086_006954</name>
</gene>
<accession>A0ACC4CME2</accession>
<keyword evidence="2" id="KW-1185">Reference proteome</keyword>
<sequence>MESFNFFKGYGKVNPLEDQSPHQQESTASKRRILIISVSSILFLTLILGLALAALIHESNTEPDEFPYLSSSNSAESIKTVCDMTLYPSSCFTSISSLNISTKPDPEVIFKLSLKVSITDLKCLSSLFTSSHDVNSQAAMRDCGSLFDDSLGKLNDSLLAMEVGPGEKMLTLEKVNDIHTWISAAMTDQDTCIDGLEEMESVLPDEIKAKVERGGLDLFIDALMICISGQGLGYQLHLLYLFQSYIMTDPPKIPLQPSSRPDTTPASSKAAPSSSLMPPPTTPITPTGIPPTVVNSELENIAPAAAHLDDSFAPAKKMRATMSSP</sequence>
<evidence type="ECO:0000313" key="2">
    <source>
        <dbReference type="Proteomes" id="UP000309997"/>
    </source>
</evidence>
<dbReference type="EMBL" id="RCHU02000003">
    <property type="protein sequence ID" value="KAL3599036.1"/>
    <property type="molecule type" value="Genomic_DNA"/>
</dbReference>
<reference evidence="1 2" key="1">
    <citation type="journal article" date="2024" name="Plant Biotechnol. J.">
        <title>Genome and CRISPR/Cas9 system of a widespread forest tree (Populus alba) in the world.</title>
        <authorList>
            <person name="Liu Y.J."/>
            <person name="Jiang P.F."/>
            <person name="Han X.M."/>
            <person name="Li X.Y."/>
            <person name="Wang H.M."/>
            <person name="Wang Y.J."/>
            <person name="Wang X.X."/>
            <person name="Zeng Q.Y."/>
        </authorList>
    </citation>
    <scope>NUCLEOTIDE SEQUENCE [LARGE SCALE GENOMIC DNA]</scope>
    <source>
        <strain evidence="2">cv. PAL-ZL1</strain>
    </source>
</reference>